<feature type="compositionally biased region" description="Low complexity" evidence="1">
    <location>
        <begin position="28"/>
        <end position="38"/>
    </location>
</feature>
<dbReference type="Pfam" id="PF04205">
    <property type="entry name" value="FMN_bind"/>
    <property type="match status" value="1"/>
</dbReference>
<dbReference type="Gene3D" id="3.90.1010.20">
    <property type="match status" value="1"/>
</dbReference>
<feature type="region of interest" description="Disordered" evidence="1">
    <location>
        <begin position="28"/>
        <end position="56"/>
    </location>
</feature>
<name>A0A1K1S4H3_9PSEU</name>
<keyword evidence="2" id="KW-0732">Signal</keyword>
<dbReference type="OrthoDB" id="8099475at2"/>
<accession>A0A1K1S4H3</accession>
<evidence type="ECO:0000256" key="1">
    <source>
        <dbReference type="SAM" id="MobiDB-lite"/>
    </source>
</evidence>
<feature type="domain" description="FMN-binding" evidence="3">
    <location>
        <begin position="60"/>
        <end position="137"/>
    </location>
</feature>
<dbReference type="RefSeq" id="WP_072478225.1">
    <property type="nucleotide sequence ID" value="NZ_FPJG01000006.1"/>
</dbReference>
<dbReference type="InterPro" id="IPR007329">
    <property type="entry name" value="FMN-bd"/>
</dbReference>
<evidence type="ECO:0000313" key="5">
    <source>
        <dbReference type="Proteomes" id="UP000182740"/>
    </source>
</evidence>
<dbReference type="GO" id="GO:0010181">
    <property type="term" value="F:FMN binding"/>
    <property type="evidence" value="ECO:0007669"/>
    <property type="project" value="InterPro"/>
</dbReference>
<dbReference type="EMBL" id="FPJG01000006">
    <property type="protein sequence ID" value="SFW78967.1"/>
    <property type="molecule type" value="Genomic_DNA"/>
</dbReference>
<feature type="signal peptide" evidence="2">
    <location>
        <begin position="1"/>
        <end position="29"/>
    </location>
</feature>
<keyword evidence="5" id="KW-1185">Reference proteome</keyword>
<gene>
    <name evidence="4" type="ORF">SAMN04489730_4629</name>
</gene>
<feature type="chain" id="PRO_5038860500" evidence="2">
    <location>
        <begin position="30"/>
        <end position="140"/>
    </location>
</feature>
<evidence type="ECO:0000313" key="4">
    <source>
        <dbReference type="EMBL" id="SFW78967.1"/>
    </source>
</evidence>
<evidence type="ECO:0000259" key="3">
    <source>
        <dbReference type="SMART" id="SM00900"/>
    </source>
</evidence>
<protein>
    <submittedName>
        <fullName evidence="4">Uncharacterized protein, contains FMN-binding domain</fullName>
    </submittedName>
</protein>
<feature type="compositionally biased region" description="Gly residues" evidence="1">
    <location>
        <begin position="39"/>
        <end position="52"/>
    </location>
</feature>
<evidence type="ECO:0000256" key="2">
    <source>
        <dbReference type="SAM" id="SignalP"/>
    </source>
</evidence>
<proteinExistence type="predicted"/>
<dbReference type="AlphaFoldDB" id="A0A1K1S4H3"/>
<dbReference type="STRING" id="546364.SAMN04489730_4629"/>
<organism evidence="4 5">
    <name type="scientific">Amycolatopsis australiensis</name>
    <dbReference type="NCBI Taxonomy" id="546364"/>
    <lineage>
        <taxon>Bacteria</taxon>
        <taxon>Bacillati</taxon>
        <taxon>Actinomycetota</taxon>
        <taxon>Actinomycetes</taxon>
        <taxon>Pseudonocardiales</taxon>
        <taxon>Pseudonocardiaceae</taxon>
        <taxon>Amycolatopsis</taxon>
    </lineage>
</organism>
<reference evidence="5" key="1">
    <citation type="submission" date="2016-11" db="EMBL/GenBank/DDBJ databases">
        <authorList>
            <person name="Varghese N."/>
            <person name="Submissions S."/>
        </authorList>
    </citation>
    <scope>NUCLEOTIDE SEQUENCE [LARGE SCALE GENOMIC DNA]</scope>
    <source>
        <strain evidence="5">DSM 44671</strain>
    </source>
</reference>
<dbReference type="SMART" id="SM00900">
    <property type="entry name" value="FMN_bind"/>
    <property type="match status" value="1"/>
</dbReference>
<sequence>MKRVLFAFAGTITGLVLLLSFKTHPTTTAAATPPSAVSGGSGATAATGGGTVTGDAADTRFGPVQVRITVENGKVTAVSAVEYPTENPRDQEINAYAIPQLNQEAARAGNADIDMVSGATYTSDGYVRSLQSALDKAGIS</sequence>
<dbReference type="Proteomes" id="UP000182740">
    <property type="component" value="Unassembled WGS sequence"/>
</dbReference>
<dbReference type="GO" id="GO:0016020">
    <property type="term" value="C:membrane"/>
    <property type="evidence" value="ECO:0007669"/>
    <property type="project" value="InterPro"/>
</dbReference>